<keyword evidence="4" id="KW-0808">Transferase</keyword>
<comment type="similarity">
    <text evidence="1">Belongs to the bacterial sugar transferase family.</text>
</comment>
<dbReference type="AlphaFoldDB" id="A0A1I3NA91"/>
<dbReference type="GO" id="GO:0016780">
    <property type="term" value="F:phosphotransferase activity, for other substituted phosphate groups"/>
    <property type="evidence" value="ECO:0007669"/>
    <property type="project" value="TreeGrafter"/>
</dbReference>
<sequence length="221" mass="25592">MIRFFDIFFSGIAIVVLLPFMIPIMIALKLTGEHDIFYGQTRIGKGGKEFKVLKFATMLRNSPNMQGGLYTTKDDPRILPMGKFLRKTKINELPQLINIFIGQMSVVGYRPTVKAHYMAYPEWCRDKFKNARPGLTGLASIAFRDEENILSSMEDPDSFHQEIIQPYKGQLECWYIEHKNIFLYFKLIFMTAEAVLHPSSNKWRTAFKNLPPVPAELEQYI</sequence>
<accession>A0A1I3NA91</accession>
<dbReference type="PANTHER" id="PTHR30576:SF20">
    <property type="entry name" value="QUINOVOSAMINEPHOSPHOTRANSFERAE-RELATED"/>
    <property type="match status" value="1"/>
</dbReference>
<feature type="transmembrane region" description="Helical" evidence="2">
    <location>
        <begin position="7"/>
        <end position="28"/>
    </location>
</feature>
<dbReference type="Pfam" id="PF02397">
    <property type="entry name" value="Bac_transf"/>
    <property type="match status" value="1"/>
</dbReference>
<dbReference type="PANTHER" id="PTHR30576">
    <property type="entry name" value="COLANIC BIOSYNTHESIS UDP-GLUCOSE LIPID CARRIER TRANSFERASE"/>
    <property type="match status" value="1"/>
</dbReference>
<organism evidence="4 5">
    <name type="scientific">Treponema bryantii</name>
    <dbReference type="NCBI Taxonomy" id="163"/>
    <lineage>
        <taxon>Bacteria</taxon>
        <taxon>Pseudomonadati</taxon>
        <taxon>Spirochaetota</taxon>
        <taxon>Spirochaetia</taxon>
        <taxon>Spirochaetales</taxon>
        <taxon>Treponemataceae</taxon>
        <taxon>Treponema</taxon>
    </lineage>
</organism>
<keyword evidence="2" id="KW-0472">Membrane</keyword>
<proteinExistence type="inferred from homology"/>
<keyword evidence="2" id="KW-1133">Transmembrane helix</keyword>
<dbReference type="EMBL" id="FORI01000013">
    <property type="protein sequence ID" value="SFJ06112.1"/>
    <property type="molecule type" value="Genomic_DNA"/>
</dbReference>
<keyword evidence="2" id="KW-0812">Transmembrane</keyword>
<evidence type="ECO:0000256" key="2">
    <source>
        <dbReference type="SAM" id="Phobius"/>
    </source>
</evidence>
<name>A0A1I3NA91_9SPIR</name>
<evidence type="ECO:0000256" key="1">
    <source>
        <dbReference type="ARBA" id="ARBA00006464"/>
    </source>
</evidence>
<gene>
    <name evidence="4" type="ORF">SAMN04487775_11332</name>
</gene>
<dbReference type="InterPro" id="IPR003362">
    <property type="entry name" value="Bact_transf"/>
</dbReference>
<protein>
    <submittedName>
        <fullName evidence="4">Sugar transferase involved in LPS biosynthesis (Colanic, teichoic acid)</fullName>
    </submittedName>
</protein>
<reference evidence="5" key="1">
    <citation type="submission" date="2016-10" db="EMBL/GenBank/DDBJ databases">
        <authorList>
            <person name="Varghese N."/>
            <person name="Submissions S."/>
        </authorList>
    </citation>
    <scope>NUCLEOTIDE SEQUENCE [LARGE SCALE GENOMIC DNA]</scope>
    <source>
        <strain evidence="5">XBD1002</strain>
    </source>
</reference>
<dbReference type="Proteomes" id="UP000182737">
    <property type="component" value="Unassembled WGS sequence"/>
</dbReference>
<keyword evidence="5" id="KW-1185">Reference proteome</keyword>
<evidence type="ECO:0000313" key="4">
    <source>
        <dbReference type="EMBL" id="SFJ06112.1"/>
    </source>
</evidence>
<evidence type="ECO:0000313" key="5">
    <source>
        <dbReference type="Proteomes" id="UP000182737"/>
    </source>
</evidence>
<feature type="domain" description="Bacterial sugar transferase" evidence="3">
    <location>
        <begin position="3"/>
        <end position="196"/>
    </location>
</feature>
<evidence type="ECO:0000259" key="3">
    <source>
        <dbReference type="Pfam" id="PF02397"/>
    </source>
</evidence>
<dbReference type="OrthoDB" id="9808602at2"/>